<protein>
    <submittedName>
        <fullName evidence="1">MP</fullName>
    </submittedName>
</protein>
<evidence type="ECO:0000313" key="1">
    <source>
        <dbReference type="EMBL" id="DBA06672.1"/>
    </source>
</evidence>
<sequence length="98" mass="11073">MEPATLVLVLVFALSVGNTAYVVYYVSTYFDKQEERVRGAIDEVLDVLSRELRRDRRCRREGTQREDGAGAVHVAVTERDRQVGERVRGPTAGDEEAF</sequence>
<dbReference type="EMBL" id="BK061150">
    <property type="protein sequence ID" value="DBA06672.1"/>
    <property type="molecule type" value="Genomic_DNA"/>
</dbReference>
<reference evidence="1" key="2">
    <citation type="submission" date="2022-02" db="EMBL/GenBank/DDBJ databases">
        <authorList>
            <person name="Debat H."/>
            <person name="Bejerman N."/>
        </authorList>
    </citation>
    <scope>NUCLEOTIDE SEQUENCE</scope>
</reference>
<organism evidence="1">
    <name type="scientific">Welwitschia mirabilis associated geminivirus B</name>
    <dbReference type="NCBI Taxonomy" id="2919573"/>
    <lineage>
        <taxon>Viruses</taxon>
        <taxon>Monodnaviria</taxon>
        <taxon>Shotokuvirae</taxon>
        <taxon>Cressdnaviricota</taxon>
        <taxon>Repensiviricetes</taxon>
        <taxon>Geplafuvirales</taxon>
        <taxon>Geminiviridae</taxon>
        <taxon>Welwivirus</taxon>
        <taxon>Welwivirus mirabilis</taxon>
    </lineage>
</organism>
<name>A0A9N7AB13_9GEMI</name>
<accession>A0A9N7AB13</accession>
<proteinExistence type="predicted"/>
<reference evidence="1" key="1">
    <citation type="journal article" date="2022" name="Gene">
        <title>A glimpse into the DNA virome of the unique 'living fossil' Welwitschia mirabilis.</title>
        <authorList>
            <person name="Debat H."/>
            <person name="Bejerman N."/>
        </authorList>
    </citation>
    <scope>NUCLEOTIDE SEQUENCE</scope>
</reference>